<evidence type="ECO:0000313" key="2">
    <source>
        <dbReference type="Proteomes" id="UP000276215"/>
    </source>
</evidence>
<evidence type="ECO:0000313" key="1">
    <source>
        <dbReference type="EMBL" id="RPA93176.1"/>
    </source>
</evidence>
<feature type="non-terminal residue" evidence="1">
    <location>
        <position position="1"/>
    </location>
</feature>
<protein>
    <recommendedName>
        <fullName evidence="3">NACHT domain-containing protein</fullName>
    </recommendedName>
</protein>
<keyword evidence="2" id="KW-1185">Reference proteome</keyword>
<dbReference type="OrthoDB" id="448455at2759"/>
<sequence length="106" mass="12134">FICVDALDEFVEEQRAGLLLSLHQILEKPSNTKLFLTGRPHIGSELKSNTPLHTSIVLIQPLFSDIEMHLATKLDTDPHPRAMDNRLRSEIMTKIPQESCEMQFYC</sequence>
<name>A0A3N4J4U4_9PEZI</name>
<organism evidence="1 2">
    <name type="scientific">Choiromyces venosus 120613-1</name>
    <dbReference type="NCBI Taxonomy" id="1336337"/>
    <lineage>
        <taxon>Eukaryota</taxon>
        <taxon>Fungi</taxon>
        <taxon>Dikarya</taxon>
        <taxon>Ascomycota</taxon>
        <taxon>Pezizomycotina</taxon>
        <taxon>Pezizomycetes</taxon>
        <taxon>Pezizales</taxon>
        <taxon>Tuberaceae</taxon>
        <taxon>Choiromyces</taxon>
    </lineage>
</organism>
<reference evidence="1 2" key="1">
    <citation type="journal article" date="2018" name="Nat. Ecol. Evol.">
        <title>Pezizomycetes genomes reveal the molecular basis of ectomycorrhizal truffle lifestyle.</title>
        <authorList>
            <person name="Murat C."/>
            <person name="Payen T."/>
            <person name="Noel B."/>
            <person name="Kuo A."/>
            <person name="Morin E."/>
            <person name="Chen J."/>
            <person name="Kohler A."/>
            <person name="Krizsan K."/>
            <person name="Balestrini R."/>
            <person name="Da Silva C."/>
            <person name="Montanini B."/>
            <person name="Hainaut M."/>
            <person name="Levati E."/>
            <person name="Barry K.W."/>
            <person name="Belfiori B."/>
            <person name="Cichocki N."/>
            <person name="Clum A."/>
            <person name="Dockter R.B."/>
            <person name="Fauchery L."/>
            <person name="Guy J."/>
            <person name="Iotti M."/>
            <person name="Le Tacon F."/>
            <person name="Lindquist E.A."/>
            <person name="Lipzen A."/>
            <person name="Malagnac F."/>
            <person name="Mello A."/>
            <person name="Molinier V."/>
            <person name="Miyauchi S."/>
            <person name="Poulain J."/>
            <person name="Riccioni C."/>
            <person name="Rubini A."/>
            <person name="Sitrit Y."/>
            <person name="Splivallo R."/>
            <person name="Traeger S."/>
            <person name="Wang M."/>
            <person name="Zifcakova L."/>
            <person name="Wipf D."/>
            <person name="Zambonelli A."/>
            <person name="Paolocci F."/>
            <person name="Nowrousian M."/>
            <person name="Ottonello S."/>
            <person name="Baldrian P."/>
            <person name="Spatafora J.W."/>
            <person name="Henrissat B."/>
            <person name="Nagy L.G."/>
            <person name="Aury J.M."/>
            <person name="Wincker P."/>
            <person name="Grigoriev I.V."/>
            <person name="Bonfante P."/>
            <person name="Martin F.M."/>
        </authorList>
    </citation>
    <scope>NUCLEOTIDE SEQUENCE [LARGE SCALE GENOMIC DNA]</scope>
    <source>
        <strain evidence="1 2">120613-1</strain>
    </source>
</reference>
<proteinExistence type="predicted"/>
<dbReference type="Proteomes" id="UP000276215">
    <property type="component" value="Unassembled WGS sequence"/>
</dbReference>
<dbReference type="EMBL" id="ML120458">
    <property type="protein sequence ID" value="RPA93176.1"/>
    <property type="molecule type" value="Genomic_DNA"/>
</dbReference>
<evidence type="ECO:0008006" key="3">
    <source>
        <dbReference type="Google" id="ProtNLM"/>
    </source>
</evidence>
<accession>A0A3N4J4U4</accession>
<gene>
    <name evidence="1" type="ORF">L873DRAFT_1706636</name>
</gene>
<dbReference type="AlphaFoldDB" id="A0A3N4J4U4"/>